<dbReference type="InterPro" id="IPR028889">
    <property type="entry name" value="USP"/>
</dbReference>
<dbReference type="EC" id="3.1.13.4" evidence="10"/>
<evidence type="ECO:0000256" key="6">
    <source>
        <dbReference type="ARBA" id="ARBA00022722"/>
    </source>
</evidence>
<feature type="compositionally biased region" description="Basic and acidic residues" evidence="11">
    <location>
        <begin position="2030"/>
        <end position="2047"/>
    </location>
</feature>
<dbReference type="InterPro" id="IPR036397">
    <property type="entry name" value="RNaseH_sf"/>
</dbReference>
<keyword evidence="8 10" id="KW-0378">Hydrolase</keyword>
<feature type="compositionally biased region" description="Acidic residues" evidence="11">
    <location>
        <begin position="1172"/>
        <end position="1189"/>
    </location>
</feature>
<comment type="function">
    <text evidence="10">Catalytic subunit of the poly(A)-nuclease (PAN) deadenylation complex, one of two cytoplasmic mRNA deadenylases involved in mRNA turnover. PAN specifically shortens poly(A) tails of RNA and the activity is stimulated by poly(A)-binding protein PAB1. PAN deadenylation is followed by rapid degradation of the shortened mRNA tails by the CCR4-NOT complex. Deadenylated mRNAs are then degraded by two alternative mechanisms, namely exosome-mediated 3'-5' exonucleolytic degradation, or deadenlyation-dependent mRNA decaping and subsequent 5'-3' exonucleolytic degradation by XRN1. May also be involved in post-transcriptional maturation of mRNA poly(A) tails.</text>
</comment>
<evidence type="ECO:0000256" key="10">
    <source>
        <dbReference type="HAMAP-Rule" id="MF_03182"/>
    </source>
</evidence>
<feature type="binding site" evidence="10">
    <location>
        <position position="987"/>
    </location>
    <ligand>
        <name>a divalent metal cation</name>
        <dbReference type="ChEBI" id="CHEBI:60240"/>
        <note>catalytic</note>
    </ligand>
</feature>
<feature type="compositionally biased region" description="Polar residues" evidence="11">
    <location>
        <begin position="2001"/>
        <end position="2011"/>
    </location>
</feature>
<dbReference type="PANTHER" id="PTHR15728:SF0">
    <property type="entry name" value="PAN2-PAN3 DEADENYLATION COMPLEX CATALYTIC SUBUNIT PAN2"/>
    <property type="match status" value="1"/>
</dbReference>
<dbReference type="GO" id="GO:0046872">
    <property type="term" value="F:metal ion binding"/>
    <property type="evidence" value="ECO:0007669"/>
    <property type="project" value="UniProtKB-KW"/>
</dbReference>
<dbReference type="InterPro" id="IPR030843">
    <property type="entry name" value="PAN2"/>
</dbReference>
<dbReference type="HAMAP" id="MF_03182">
    <property type="entry name" value="PAN2"/>
    <property type="match status" value="1"/>
</dbReference>
<evidence type="ECO:0000256" key="2">
    <source>
        <dbReference type="ARBA" id="ARBA00004496"/>
    </source>
</evidence>
<reference evidence="13" key="1">
    <citation type="submission" date="2019-04" db="EMBL/GenBank/DDBJ databases">
        <authorList>
            <person name="Melise S."/>
            <person name="Noan J."/>
            <person name="Okalmin O."/>
        </authorList>
    </citation>
    <scope>NUCLEOTIDE SEQUENCE</scope>
    <source>
        <strain evidence="13">FN9</strain>
    </source>
</reference>
<comment type="similarity">
    <text evidence="10">Belongs to the peptidase C19 family. PAN2 subfamily.</text>
</comment>
<comment type="caution">
    <text evidence="10">Lacks conserved residue(s) required for the propagation of feature annotation.</text>
</comment>
<comment type="subcellular location">
    <subcellularLocation>
        <location evidence="2 10">Cytoplasm</location>
    </subcellularLocation>
</comment>
<feature type="compositionally biased region" description="Basic and acidic residues" evidence="11">
    <location>
        <begin position="1768"/>
        <end position="1786"/>
    </location>
</feature>
<evidence type="ECO:0000256" key="9">
    <source>
        <dbReference type="ARBA" id="ARBA00022839"/>
    </source>
</evidence>
<dbReference type="PROSITE" id="PS50235">
    <property type="entry name" value="USP_3"/>
    <property type="match status" value="1"/>
</dbReference>
<feature type="region of interest" description="Disordered" evidence="11">
    <location>
        <begin position="1450"/>
        <end position="1483"/>
    </location>
</feature>
<evidence type="ECO:0000256" key="1">
    <source>
        <dbReference type="ARBA" id="ARBA00001663"/>
    </source>
</evidence>
<keyword evidence="7 10" id="KW-0479">Metal-binding</keyword>
<evidence type="ECO:0000256" key="3">
    <source>
        <dbReference type="ARBA" id="ARBA00022490"/>
    </source>
</evidence>
<protein>
    <recommendedName>
        <fullName evidence="10">PAN2-PAN3 deadenylation complex catalytic subunit PAN2</fullName>
        <ecNumber evidence="10">3.1.13.4</ecNumber>
    </recommendedName>
    <alternativeName>
        <fullName evidence="10">PAB1P-dependent poly(A)-specific ribonuclease</fullName>
    </alternativeName>
    <alternativeName>
        <fullName evidence="10">Poly(A)-nuclease deadenylation complex subunit 2</fullName>
        <shortName evidence="10">PAN deadenylation complex subunit 2</shortName>
    </alternativeName>
</protein>
<feature type="compositionally biased region" description="Basic and acidic residues" evidence="11">
    <location>
        <begin position="1651"/>
        <end position="1673"/>
    </location>
</feature>
<feature type="binding site" evidence="10">
    <location>
        <position position="880"/>
    </location>
    <ligand>
        <name>a divalent metal cation</name>
        <dbReference type="ChEBI" id="CHEBI:60240"/>
        <note>catalytic</note>
    </ligand>
</feature>
<evidence type="ECO:0000256" key="11">
    <source>
        <dbReference type="SAM" id="MobiDB-lite"/>
    </source>
</evidence>
<keyword evidence="9 10" id="KW-0269">Exonuclease</keyword>
<dbReference type="InterPro" id="IPR015943">
    <property type="entry name" value="WD40/YVTN_repeat-like_dom_sf"/>
</dbReference>
<feature type="domain" description="USP" evidence="12">
    <location>
        <begin position="482"/>
        <end position="825"/>
    </location>
</feature>
<comment type="activity regulation">
    <text evidence="10">Positively regulated by the regulatory subunit PAN3.</text>
</comment>
<feature type="compositionally biased region" description="Polar residues" evidence="11">
    <location>
        <begin position="1388"/>
        <end position="1400"/>
    </location>
</feature>
<feature type="compositionally biased region" description="Basic and acidic residues" evidence="11">
    <location>
        <begin position="1190"/>
        <end position="1202"/>
    </location>
</feature>
<feature type="compositionally biased region" description="Acidic residues" evidence="11">
    <location>
        <begin position="1140"/>
        <end position="1161"/>
    </location>
</feature>
<dbReference type="CDD" id="cd06143">
    <property type="entry name" value="PAN2_exo"/>
    <property type="match status" value="1"/>
</dbReference>
<evidence type="ECO:0000256" key="7">
    <source>
        <dbReference type="ARBA" id="ARBA00022723"/>
    </source>
</evidence>
<dbReference type="InterPro" id="IPR048841">
    <property type="entry name" value="PAN2_N"/>
</dbReference>
<keyword evidence="5 10" id="KW-0507">mRNA processing</keyword>
<evidence type="ECO:0000256" key="5">
    <source>
        <dbReference type="ARBA" id="ARBA00022664"/>
    </source>
</evidence>
<dbReference type="GO" id="GO:0006397">
    <property type="term" value="P:mRNA processing"/>
    <property type="evidence" value="ECO:0007669"/>
    <property type="project" value="UniProtKB-KW"/>
</dbReference>
<feature type="region of interest" description="Disordered" evidence="11">
    <location>
        <begin position="1651"/>
        <end position="1676"/>
    </location>
</feature>
<feature type="compositionally biased region" description="Polar residues" evidence="11">
    <location>
        <begin position="1098"/>
        <end position="1118"/>
    </location>
</feature>
<feature type="compositionally biased region" description="Acidic residues" evidence="11">
    <location>
        <begin position="1203"/>
        <end position="1223"/>
    </location>
</feature>
<evidence type="ECO:0000256" key="4">
    <source>
        <dbReference type="ARBA" id="ARBA00022574"/>
    </source>
</evidence>
<dbReference type="InterPro" id="IPR028881">
    <property type="entry name" value="PAN2_UCH_dom"/>
</dbReference>
<organism evidence="13">
    <name type="scientific">Gibberella zeae</name>
    <name type="common">Wheat head blight fungus</name>
    <name type="synonym">Fusarium graminearum</name>
    <dbReference type="NCBI Taxonomy" id="5518"/>
    <lineage>
        <taxon>Eukaryota</taxon>
        <taxon>Fungi</taxon>
        <taxon>Dikarya</taxon>
        <taxon>Ascomycota</taxon>
        <taxon>Pezizomycotina</taxon>
        <taxon>Sordariomycetes</taxon>
        <taxon>Hypocreomycetidae</taxon>
        <taxon>Hypocreales</taxon>
        <taxon>Nectriaceae</taxon>
        <taxon>Fusarium</taxon>
    </lineage>
</organism>
<keyword evidence="4" id="KW-0853">WD repeat</keyword>
<dbReference type="Pfam" id="PF20770">
    <property type="entry name" value="PAN2_N"/>
    <property type="match status" value="1"/>
</dbReference>
<dbReference type="PANTHER" id="PTHR15728">
    <property type="entry name" value="DEADENYLATION COMPLEX CATALYTIC SUBUNIT PAN2"/>
    <property type="match status" value="1"/>
</dbReference>
<evidence type="ECO:0000259" key="12">
    <source>
        <dbReference type="PROSITE" id="PS50235"/>
    </source>
</evidence>
<dbReference type="InterPro" id="IPR012337">
    <property type="entry name" value="RNaseH-like_sf"/>
</dbReference>
<comment type="domain">
    <text evidence="10">Contains a pseudo-UCH domain. This ubiquitin C-terminal hydrolase (UCH)-like or ubiquitin specific protease (USP)-like domain is predicted to be catalytically inactive because it lacks the active site catalytic triad characteristic of thiol proteases, with residues at the equivalent structural positions that are incompatible with catalysis, and it cannot bind ubiquitin. It functions as a structural scaffold for intra- and intermolecular interactions in the complex.</text>
</comment>
<dbReference type="Pfam" id="PF00929">
    <property type="entry name" value="RNase_T"/>
    <property type="match status" value="1"/>
</dbReference>
<dbReference type="InterPro" id="IPR013520">
    <property type="entry name" value="Ribonucl_H"/>
</dbReference>
<accession>A0A4E9DI93</accession>
<feature type="region of interest" description="Disordered" evidence="11">
    <location>
        <begin position="1744"/>
        <end position="1789"/>
    </location>
</feature>
<dbReference type="Gene3D" id="3.30.420.10">
    <property type="entry name" value="Ribonuclease H-like superfamily/Ribonuclease H"/>
    <property type="match status" value="1"/>
</dbReference>
<dbReference type="GO" id="GO:0003676">
    <property type="term" value="F:nucleic acid binding"/>
    <property type="evidence" value="ECO:0007669"/>
    <property type="project" value="InterPro"/>
</dbReference>
<dbReference type="FunFam" id="2.130.10.10:FF:000459">
    <property type="entry name" value="PAN2-PAN3 deadenylation complex catalytic subunit PAN2"/>
    <property type="match status" value="1"/>
</dbReference>
<dbReference type="InterPro" id="IPR038765">
    <property type="entry name" value="Papain-like_cys_pep_sf"/>
</dbReference>
<evidence type="ECO:0000256" key="8">
    <source>
        <dbReference type="ARBA" id="ARBA00022801"/>
    </source>
</evidence>
<dbReference type="EMBL" id="CAAKMV010000011">
    <property type="protein sequence ID" value="VIO51993.1"/>
    <property type="molecule type" value="Genomic_DNA"/>
</dbReference>
<dbReference type="GO" id="GO:0000289">
    <property type="term" value="P:nuclear-transcribed mRNA poly(A) tail shortening"/>
    <property type="evidence" value="ECO:0007669"/>
    <property type="project" value="UniProtKB-UniRule"/>
</dbReference>
<dbReference type="SUPFAM" id="SSF54001">
    <property type="entry name" value="Cysteine proteinases"/>
    <property type="match status" value="1"/>
</dbReference>
<feature type="binding site" evidence="10">
    <location>
        <position position="1040"/>
    </location>
    <ligand>
        <name>a divalent metal cation</name>
        <dbReference type="ChEBI" id="CHEBI:60240"/>
        <note>catalytic</note>
    </ligand>
</feature>
<feature type="region of interest" description="Disordered" evidence="11">
    <location>
        <begin position="1312"/>
        <end position="1400"/>
    </location>
</feature>
<feature type="region of interest" description="Disordered" evidence="11">
    <location>
        <begin position="1960"/>
        <end position="2047"/>
    </location>
</feature>
<dbReference type="Pfam" id="PF13423">
    <property type="entry name" value="UCH_1"/>
    <property type="match status" value="1"/>
</dbReference>
<dbReference type="SUPFAM" id="SSF53098">
    <property type="entry name" value="Ribonuclease H-like"/>
    <property type="match status" value="1"/>
</dbReference>
<dbReference type="Gene3D" id="3.90.70.10">
    <property type="entry name" value="Cysteine proteinases"/>
    <property type="match status" value="1"/>
</dbReference>
<dbReference type="Gene3D" id="2.130.10.10">
    <property type="entry name" value="YVTN repeat-like/Quinoprotein amine dehydrogenase"/>
    <property type="match status" value="1"/>
</dbReference>
<dbReference type="SMART" id="SM00479">
    <property type="entry name" value="EXOIII"/>
    <property type="match status" value="1"/>
</dbReference>
<gene>
    <name evidence="10" type="primary">PAN2</name>
    <name evidence="13" type="ORF">FUG_LOCUS765</name>
</gene>
<comment type="cofactor">
    <cofactor evidence="10">
        <name>a divalent metal cation</name>
        <dbReference type="ChEBI" id="CHEBI:60240"/>
    </cofactor>
    <text evidence="10">Binds 2 metal cations per subunit in the catalytic exonuclease domain.</text>
</comment>
<dbReference type="InterPro" id="IPR050785">
    <property type="entry name" value="PAN2-PAN3_catalytic_subunit"/>
</dbReference>
<feature type="compositionally biased region" description="Polar residues" evidence="11">
    <location>
        <begin position="1335"/>
        <end position="1359"/>
    </location>
</feature>
<evidence type="ECO:0000313" key="13">
    <source>
        <dbReference type="EMBL" id="VIO51993.1"/>
    </source>
</evidence>
<dbReference type="FunFam" id="3.30.420.10:FF:000028">
    <property type="entry name" value="PAN2-PAN3 deadenylation complex catalytic subunit PAN2"/>
    <property type="match status" value="1"/>
</dbReference>
<dbReference type="InterPro" id="IPR036322">
    <property type="entry name" value="WD40_repeat_dom_sf"/>
</dbReference>
<feature type="region of interest" description="Disordered" evidence="11">
    <location>
        <begin position="1078"/>
        <end position="1223"/>
    </location>
</feature>
<dbReference type="GO" id="GO:0004535">
    <property type="term" value="F:poly(A)-specific ribonuclease activity"/>
    <property type="evidence" value="ECO:0007669"/>
    <property type="project" value="UniProtKB-UniRule"/>
</dbReference>
<comment type="catalytic activity">
    <reaction evidence="1 10">
        <text>Exonucleolytic cleavage of poly(A) to 5'-AMP.</text>
        <dbReference type="EC" id="3.1.13.4"/>
    </reaction>
</comment>
<name>A0A4E9DI93_GIBZA</name>
<keyword evidence="6 10" id="KW-0540">Nuclease</keyword>
<feature type="compositionally biased region" description="Basic and acidic residues" evidence="11">
    <location>
        <begin position="1360"/>
        <end position="1373"/>
    </location>
</feature>
<comment type="domain">
    <text evidence="10">The linker, or PAN3 interaction domain (PID), between the WD40 repeats and the pseudo-UCH domain mediates interaction with PAN3.</text>
</comment>
<dbReference type="GO" id="GO:0031251">
    <property type="term" value="C:PAN complex"/>
    <property type="evidence" value="ECO:0007669"/>
    <property type="project" value="UniProtKB-UniRule"/>
</dbReference>
<proteinExistence type="inferred from homology"/>
<comment type="subunit">
    <text evidence="10">Forms a heterotrimer with an asymmetric homodimer of the regulatory subunit PAN3 to form the poly(A)-nuclease (PAN) deadenylation complex.</text>
</comment>
<feature type="binding site" evidence="10">
    <location>
        <position position="878"/>
    </location>
    <ligand>
        <name>a divalent metal cation</name>
        <dbReference type="ChEBI" id="CHEBI:60240"/>
        <note>catalytic</note>
    </ligand>
</feature>
<keyword evidence="3 10" id="KW-0963">Cytoplasm</keyword>
<sequence>MDADWDEVTRIPFPPPGVRAMQTPVTTMIFDNVQELLWTGNDYGRVTSFYGAELQRYTSFKAHTSAEGPVRQILLNEKGVITLGARDLHMAIRRGLHEEMKDLRCMSFTSKGTTEIIAAGWQDTMLVIDLIKGNVVKQVPTEHQYNMMKRGRYICAATRGGAVNLLDPVTFAVVKTWNAHSALINDMDAQHDFIVTCGASLRPGQGYMLDPFLNVFDLKNMLSMPPIPFPAGAAFVRMHPKMLTTSIVISQSGQIHIVDLMNVNTSNVRQANTLALIGMFEIAPSGEAMALTDSDNNIHLWGSPSKLRFVEYPQPVEFATPQEPLPNIEWTDETPLNTIGMPHYREVLLSAWPDIPCDVGAPPVKFDAQFLSGLKATEFGLYGRNTRGLRRNQAENTRNVHKSGSSGLKAPKFLSEKARELASSSAADSDDKIDELLGTMAEMGIESKKSEVPVMYRNVEIKYSKFGVDDFDFGFYNKTRYSGLETHISNSYANSLLQIMHFTPVIRNLALQHAATSCINEICLLCELGFLFDMLQKADGSICQATNLLKTLSSHPQAGPLGLLEEDPHGSSLNVMLQGLTRFLLDKIVHDAKAIKPVSSEMDQSDMDQVLATSATTSIKCMNCRSEYTRPGSTYVNDLLYPSAVGGRNAKLPRITFSQILKNSIERETTSKGWCGRCQRYQTIATKKGIHSIPEVLMLNTAITNQEQRVLWSTPGWLPEEVGIIVDREQFFCYEGEDLKLHLQRGMHKIKVYSLTGMAINIESGQTQKSHLVSMVNVAHAEPEAPEESRWHLFNDFLVRSVSTEEALTFNTSWKVPSVVAYQLKDKNNKIDTEWKKNIDTSILYQDFNPNADPTTKTYRVLDPDDEVPGPNTIIALDTEFVAVRQPEIEMNSDGERETIRPIVYALARASVVRGTGEDEGMPFIDDYISIREPIVDYLTSYSGITEQDLDPRVSKHSLLPLKMVYKKMWILLNLGCKFLGHGLKQDFRVINIHIPKSQVIDTIDLFFLKNRLRKLSLAFLAWHLLKEDIQMETHDSIEDSRTALKLYKKYLEYQDAGILELMLQDIYRVGREVAFKPPRKDDQQLPRSDTPPPLPADNSTGPVTPVRNTNYLAQTPGSAFGGASGWTPGKGSPLPQCEAPEEHESTDDEYQTADEYDTSDEDYKSTSEYQSSDEGESEASQDDETSDEEEKHQEEDHFADQREDESEHSEEEDETEDQKDDDPELAQLAFHHLPTATFIIRFILTASFSRRWRVMTMYDASLESRSSSLPLTRNRSSFCFPHPLIPEARRIALPTLLILATIVIKMADERKTKNKPSLCPKNNDAEEYPKPSRVFTTEITQSSQDDTASLNPCTSSAHSDGDRQEDATEDWRNLGNEALNPDDHSDGTNPGSSGETTPNARFFETCIASIGAQEQAPQPLTRHRLQSIPDTRLYKLGSVYNKLKGMAEDSQAATAGSDTPRRDLDADPDGTLEGSDVASEPDYPAYYIFDPRSAGSAYYMYQDSDTQEGYKIEKVSFKPMLPEPGQRAYCIEASEKDQGEPRHESQETLWRVDSSRVPAVVIDSDSSSSHEAVVDTNEPLYAGDEATQSIARKVSDRLQKIRHLREHLRVINGKGRDVPEARGLYLIGDKDIRDVVSIVLSEVFKNGHVDRSERRTTTTESSEGRPLPKLDGDSNAILVPTPTAVDPATTINLPSTSYANINASDMQVHTKTRGAESDTTTTVITRRSVAEIVWARAYPEGYDPDSRTHGRTVSDCCSPTHGGSRSCPDDRRQSHPKEVKGDPTLRHFTTPKSTAEILADIMCNKSFEQQLRVSDGTVITSFPRLFSRDLTTEWPRSFPDGGDLIKPAPSTLYHQGVDACSGLHEPVSSPSNEQPPICPTSTTNDSSFFGANPFNPKSRNKYLPTPLAAERRLSASLDADTLRRRSTQIADIEEERLDDCQPRPGLMNKIKHGSHKLFHKGHFRRPNGSTATEEDALDESSVVRSGNGTGRGGAPEPPVSDSSRVHNTATGGKLNVASYEEGICSEDDEPHRCVNDSSSRDLSPKR</sequence>
<dbReference type="GO" id="GO:0000932">
    <property type="term" value="C:P-body"/>
    <property type="evidence" value="ECO:0007669"/>
    <property type="project" value="TreeGrafter"/>
</dbReference>
<dbReference type="SUPFAM" id="SSF50978">
    <property type="entry name" value="WD40 repeat-like"/>
    <property type="match status" value="1"/>
</dbReference>